<dbReference type="Proteomes" id="UP000238153">
    <property type="component" value="Unassembled WGS sequence"/>
</dbReference>
<evidence type="ECO:0000259" key="8">
    <source>
        <dbReference type="Pfam" id="PF00133"/>
    </source>
</evidence>
<evidence type="ECO:0000256" key="3">
    <source>
        <dbReference type="ARBA" id="ARBA00022741"/>
    </source>
</evidence>
<accession>A0A7Z1SA38</accession>
<organism evidence="9 10">
    <name type="scientific">Staphylococcus haemolyticus</name>
    <dbReference type="NCBI Taxonomy" id="1283"/>
    <lineage>
        <taxon>Bacteria</taxon>
        <taxon>Bacillati</taxon>
        <taxon>Bacillota</taxon>
        <taxon>Bacilli</taxon>
        <taxon>Bacillales</taxon>
        <taxon>Staphylococcaceae</taxon>
        <taxon>Staphylococcus</taxon>
    </lineage>
</organism>
<sequence>MTDQPEYKSTVFLPVTDFPMKAGLAQKEPAIAARWAAMDLYGKLREKRAGRERFILHDGPPYANGDIHMG</sequence>
<protein>
    <recommendedName>
        <fullName evidence="8">Aminoacyl-tRNA synthetase class Ia domain-containing protein</fullName>
    </recommendedName>
</protein>
<keyword evidence="4" id="KW-0067">ATP-binding</keyword>
<keyword evidence="6" id="KW-0030">Aminoacyl-tRNA synthetase</keyword>
<evidence type="ECO:0000256" key="1">
    <source>
        <dbReference type="ARBA" id="ARBA00006887"/>
    </source>
</evidence>
<dbReference type="InterPro" id="IPR014729">
    <property type="entry name" value="Rossmann-like_a/b/a_fold"/>
</dbReference>
<keyword evidence="3" id="KW-0547">Nucleotide-binding</keyword>
<evidence type="ECO:0000256" key="4">
    <source>
        <dbReference type="ARBA" id="ARBA00022840"/>
    </source>
</evidence>
<dbReference type="Pfam" id="PF00133">
    <property type="entry name" value="tRNA-synt_1"/>
    <property type="match status" value="1"/>
</dbReference>
<comment type="catalytic activity">
    <reaction evidence="7">
        <text>tRNA(Ile) + L-isoleucine + ATP = L-isoleucyl-tRNA(Ile) + AMP + diphosphate</text>
        <dbReference type="Rhea" id="RHEA:11060"/>
        <dbReference type="Rhea" id="RHEA-COMP:9666"/>
        <dbReference type="Rhea" id="RHEA-COMP:9695"/>
        <dbReference type="ChEBI" id="CHEBI:30616"/>
        <dbReference type="ChEBI" id="CHEBI:33019"/>
        <dbReference type="ChEBI" id="CHEBI:58045"/>
        <dbReference type="ChEBI" id="CHEBI:78442"/>
        <dbReference type="ChEBI" id="CHEBI:78528"/>
        <dbReference type="ChEBI" id="CHEBI:456215"/>
        <dbReference type="EC" id="6.1.1.5"/>
    </reaction>
</comment>
<dbReference type="GO" id="GO:0006428">
    <property type="term" value="P:isoleucyl-tRNA aminoacylation"/>
    <property type="evidence" value="ECO:0007669"/>
    <property type="project" value="TreeGrafter"/>
</dbReference>
<dbReference type="InterPro" id="IPR050081">
    <property type="entry name" value="Ile-tRNA_ligase"/>
</dbReference>
<evidence type="ECO:0000256" key="5">
    <source>
        <dbReference type="ARBA" id="ARBA00022917"/>
    </source>
</evidence>
<dbReference type="Gene3D" id="3.40.50.620">
    <property type="entry name" value="HUPs"/>
    <property type="match status" value="1"/>
</dbReference>
<dbReference type="PANTHER" id="PTHR42765">
    <property type="entry name" value="SOLEUCYL-TRNA SYNTHETASE"/>
    <property type="match status" value="1"/>
</dbReference>
<dbReference type="AlphaFoldDB" id="A0A7Z1SA38"/>
<evidence type="ECO:0000256" key="2">
    <source>
        <dbReference type="ARBA" id="ARBA00022598"/>
    </source>
</evidence>
<feature type="non-terminal residue" evidence="9">
    <location>
        <position position="70"/>
    </location>
</feature>
<keyword evidence="5" id="KW-0648">Protein biosynthesis</keyword>
<keyword evidence="2" id="KW-0436">Ligase</keyword>
<dbReference type="EMBL" id="PGWX01000593">
    <property type="protein sequence ID" value="PPJ68800.1"/>
    <property type="molecule type" value="Genomic_DNA"/>
</dbReference>
<feature type="domain" description="Aminoacyl-tRNA synthetase class Ia" evidence="8">
    <location>
        <begin position="31"/>
        <end position="70"/>
    </location>
</feature>
<evidence type="ECO:0000256" key="6">
    <source>
        <dbReference type="ARBA" id="ARBA00023146"/>
    </source>
</evidence>
<dbReference type="GO" id="GO:0004822">
    <property type="term" value="F:isoleucine-tRNA ligase activity"/>
    <property type="evidence" value="ECO:0007669"/>
    <property type="project" value="UniProtKB-EC"/>
</dbReference>
<comment type="similarity">
    <text evidence="1">Belongs to the class-I aminoacyl-tRNA synthetase family. IleS type 1 subfamily.</text>
</comment>
<dbReference type="InterPro" id="IPR002300">
    <property type="entry name" value="aa-tRNA-synth_Ia"/>
</dbReference>
<evidence type="ECO:0000256" key="7">
    <source>
        <dbReference type="ARBA" id="ARBA00048359"/>
    </source>
</evidence>
<evidence type="ECO:0000313" key="9">
    <source>
        <dbReference type="EMBL" id="PPJ68800.1"/>
    </source>
</evidence>
<comment type="caution">
    <text evidence="9">The sequence shown here is derived from an EMBL/GenBank/DDBJ whole genome shotgun (WGS) entry which is preliminary data.</text>
</comment>
<proteinExistence type="inferred from homology"/>
<dbReference type="GO" id="GO:0005524">
    <property type="term" value="F:ATP binding"/>
    <property type="evidence" value="ECO:0007669"/>
    <property type="project" value="UniProtKB-KW"/>
</dbReference>
<dbReference type="PANTHER" id="PTHR42765:SF1">
    <property type="entry name" value="ISOLEUCINE--TRNA LIGASE, MITOCHONDRIAL"/>
    <property type="match status" value="1"/>
</dbReference>
<dbReference type="GO" id="GO:0005829">
    <property type="term" value="C:cytosol"/>
    <property type="evidence" value="ECO:0007669"/>
    <property type="project" value="TreeGrafter"/>
</dbReference>
<dbReference type="SUPFAM" id="SSF52374">
    <property type="entry name" value="Nucleotidylyl transferase"/>
    <property type="match status" value="1"/>
</dbReference>
<name>A0A7Z1SA38_STAHA</name>
<reference evidence="9 10" key="1">
    <citation type="submission" date="2017-11" db="EMBL/GenBank/DDBJ databases">
        <authorList>
            <person name="Founou R.C."/>
            <person name="Founou L."/>
            <person name="Allam M."/>
            <person name="Ismail A."/>
            <person name="Essack S.Y."/>
        </authorList>
    </citation>
    <scope>NUCLEOTIDE SEQUENCE [LARGE SCALE GENOMIC DNA]</scope>
    <source>
        <strain evidence="9 10">G811N2B1</strain>
    </source>
</reference>
<evidence type="ECO:0000313" key="10">
    <source>
        <dbReference type="Proteomes" id="UP000238153"/>
    </source>
</evidence>
<gene>
    <name evidence="9" type="ORF">CV019_15010</name>
</gene>